<dbReference type="Gene3D" id="1.25.40.10">
    <property type="entry name" value="Tetratricopeptide repeat domain"/>
    <property type="match status" value="2"/>
</dbReference>
<dbReference type="AlphaFoldDB" id="A0A7V7TWK7"/>
<reference evidence="7 8" key="1">
    <citation type="submission" date="2019-09" db="EMBL/GenBank/DDBJ databases">
        <title>YIM 132180 draft genome.</title>
        <authorList>
            <person name="Zhang K."/>
        </authorList>
    </citation>
    <scope>NUCLEOTIDE SEQUENCE [LARGE SCALE GENOMIC DNA]</scope>
    <source>
        <strain evidence="7 8">YIM 132180</strain>
    </source>
</reference>
<comment type="subcellular location">
    <subcellularLocation>
        <location evidence="1">Cell envelope</location>
    </subcellularLocation>
</comment>
<dbReference type="SUPFAM" id="SSF48452">
    <property type="entry name" value="TPR-like"/>
    <property type="match status" value="1"/>
</dbReference>
<accession>A0A7V7TWK7</accession>
<keyword evidence="4" id="KW-0802">TPR repeat</keyword>
<evidence type="ECO:0000256" key="4">
    <source>
        <dbReference type="ARBA" id="ARBA00022803"/>
    </source>
</evidence>
<evidence type="ECO:0000313" key="7">
    <source>
        <dbReference type="EMBL" id="KAB0679935.1"/>
    </source>
</evidence>
<feature type="domain" description="Cytochrome c-type biogenesis protein H TPR" evidence="6">
    <location>
        <begin position="137"/>
        <end position="266"/>
    </location>
</feature>
<feature type="region of interest" description="Disordered" evidence="5">
    <location>
        <begin position="283"/>
        <end position="306"/>
    </location>
</feature>
<dbReference type="Proteomes" id="UP000432089">
    <property type="component" value="Unassembled WGS sequence"/>
</dbReference>
<dbReference type="PANTHER" id="PTHR47870:SF1">
    <property type="entry name" value="CYTOCHROME C-TYPE BIOGENESIS PROTEIN CCMH"/>
    <property type="match status" value="1"/>
</dbReference>
<dbReference type="Pfam" id="PF23914">
    <property type="entry name" value="TPR_CcmH_CycH"/>
    <property type="match status" value="1"/>
</dbReference>
<dbReference type="NCBIfam" id="TIGR03142">
    <property type="entry name" value="cytochro_ccmI"/>
    <property type="match status" value="1"/>
</dbReference>
<evidence type="ECO:0000256" key="1">
    <source>
        <dbReference type="ARBA" id="ARBA00004196"/>
    </source>
</evidence>
<dbReference type="InterPro" id="IPR011990">
    <property type="entry name" value="TPR-like_helical_dom_sf"/>
</dbReference>
<keyword evidence="2" id="KW-0677">Repeat</keyword>
<protein>
    <submittedName>
        <fullName evidence="7">C-type cytochrome biogenesis protein CcmI</fullName>
    </submittedName>
</protein>
<evidence type="ECO:0000256" key="3">
    <source>
        <dbReference type="ARBA" id="ARBA00022748"/>
    </source>
</evidence>
<dbReference type="InterPro" id="IPR056413">
    <property type="entry name" value="TPR_CcmH_CycH"/>
</dbReference>
<evidence type="ECO:0000313" key="8">
    <source>
        <dbReference type="Proteomes" id="UP000432089"/>
    </source>
</evidence>
<organism evidence="7 8">
    <name type="scientific">Plantimonas leprariae</name>
    <dbReference type="NCBI Taxonomy" id="2615207"/>
    <lineage>
        <taxon>Bacteria</taxon>
        <taxon>Pseudomonadati</taxon>
        <taxon>Pseudomonadota</taxon>
        <taxon>Alphaproteobacteria</taxon>
        <taxon>Hyphomicrobiales</taxon>
        <taxon>Aurantimonadaceae</taxon>
        <taxon>Plantimonas</taxon>
    </lineage>
</organism>
<dbReference type="GO" id="GO:0030313">
    <property type="term" value="C:cell envelope"/>
    <property type="evidence" value="ECO:0007669"/>
    <property type="project" value="UniProtKB-SubCell"/>
</dbReference>
<dbReference type="GO" id="GO:0017004">
    <property type="term" value="P:cytochrome complex assembly"/>
    <property type="evidence" value="ECO:0007669"/>
    <property type="project" value="UniProtKB-KW"/>
</dbReference>
<proteinExistence type="predicted"/>
<dbReference type="InterPro" id="IPR017560">
    <property type="entry name" value="Cyt_c_biogenesis_CcmI"/>
</dbReference>
<evidence type="ECO:0000256" key="2">
    <source>
        <dbReference type="ARBA" id="ARBA00022737"/>
    </source>
</evidence>
<dbReference type="PANTHER" id="PTHR47870">
    <property type="entry name" value="CYTOCHROME C-TYPE BIOGENESIS PROTEIN CCMH"/>
    <property type="match status" value="1"/>
</dbReference>
<gene>
    <name evidence="7" type="primary">ccmI</name>
    <name evidence="7" type="ORF">F6X38_10190</name>
</gene>
<keyword evidence="3" id="KW-0201">Cytochrome c-type biogenesis</keyword>
<dbReference type="InterPro" id="IPR051263">
    <property type="entry name" value="C-type_cytochrome_biogenesis"/>
</dbReference>
<comment type="caution">
    <text evidence="7">The sequence shown here is derived from an EMBL/GenBank/DDBJ whole genome shotgun (WGS) entry which is preliminary data.</text>
</comment>
<evidence type="ECO:0000259" key="6">
    <source>
        <dbReference type="Pfam" id="PF23914"/>
    </source>
</evidence>
<sequence length="394" mass="41488">MDWNLFWTLAIFLTVLAAATLASPFLRGFRPLPSRAGHDVEVYGAQLRELQGDLRRGVLPSEEAASAKAEIGRRLLRAAAERDGAAGPERPSASGRLASVGAVVAIVAACAAAIPFYERIGKPGEADRPLAARLSSDPANMDMRTLVAAAEARLRADPDDGRGWEAVLPVYLRLGRGADAVKAADNAIRLLGSTADRQAMKGEAQVQVASGTVTDEADNTFRRAIELDPANGPARFYLALGLSQRERYAEAVPAWQTIVDAGPADAPWIGPARNALEEARVKTGAKEQPPVASAAPQSGPDAGEMAAAAELSPADRVAMVQGMVSQLAERLKSAPNDPDGWKRLIRSYSVLGDAAKAGEAYASARAIFADGSSERRSLDEFAASLGLGERKATQ</sequence>
<dbReference type="EMBL" id="VZDO01000007">
    <property type="protein sequence ID" value="KAB0679935.1"/>
    <property type="molecule type" value="Genomic_DNA"/>
</dbReference>
<evidence type="ECO:0000256" key="5">
    <source>
        <dbReference type="SAM" id="MobiDB-lite"/>
    </source>
</evidence>
<keyword evidence="8" id="KW-1185">Reference proteome</keyword>
<name>A0A7V7TWK7_9HYPH</name>